<organism evidence="3 4">
    <name type="scientific">Salix brachista</name>
    <dbReference type="NCBI Taxonomy" id="2182728"/>
    <lineage>
        <taxon>Eukaryota</taxon>
        <taxon>Viridiplantae</taxon>
        <taxon>Streptophyta</taxon>
        <taxon>Embryophyta</taxon>
        <taxon>Tracheophyta</taxon>
        <taxon>Spermatophyta</taxon>
        <taxon>Magnoliopsida</taxon>
        <taxon>eudicotyledons</taxon>
        <taxon>Gunneridae</taxon>
        <taxon>Pentapetalae</taxon>
        <taxon>rosids</taxon>
        <taxon>fabids</taxon>
        <taxon>Malpighiales</taxon>
        <taxon>Salicaceae</taxon>
        <taxon>Saliceae</taxon>
        <taxon>Salix</taxon>
    </lineage>
</organism>
<evidence type="ECO:0000313" key="4">
    <source>
        <dbReference type="Proteomes" id="UP000326939"/>
    </source>
</evidence>
<keyword evidence="2" id="KW-0472">Membrane</keyword>
<sequence>MPHFTAIALDRLLEPRASKSVDMPVPSNKYPVPKPKPKTSPPELKRPLPNSNLERRNSTSVIERKCNRPQISPGLYATPASTPLPDSPTSFHPSPYIINHKRRGPRLLKSFSEEDLASRKKELEKVEVNGNVNNGENEVVDLSNGHSATFFNPSSVEGEFVNDVNGCPRKEDVVNGVRDCPIEVGCVNASHGDEIESSSVQLGTSNTRKDLAMEKGVLKPIEQNVERNGDSDDFFDPQDSMSYTSNTDAEDTAAVESSMKLAACLPAGEFYDAWEELSSESGLQPSPSPHHNGTELREMRLSLLMEIEKRKQAEEGLDNMQSQWQRIRQELALVGLSLPACPVDVQESDQPSDVNPVEEICQQIYLARFVSESIGRGIAKAEAEIEMEAQVEAKNFEIARLLDRLHYYETVNQEMSQRNQEVIETARRNRQMRKRRRKWIWGSIAAAITLGTTALAWSYLPAMRGPSSASDSHAPEHDDTAT</sequence>
<accession>A0A5N5M0A3</accession>
<dbReference type="PANTHER" id="PTHR35490:SF2">
    <property type="entry name" value="BACTERIOPHAGE N4 ADSORPTION B PROTEIN"/>
    <property type="match status" value="1"/>
</dbReference>
<evidence type="ECO:0000256" key="2">
    <source>
        <dbReference type="SAM" id="Phobius"/>
    </source>
</evidence>
<dbReference type="AlphaFoldDB" id="A0A5N5M0A3"/>
<dbReference type="Proteomes" id="UP000326939">
    <property type="component" value="Chromosome 7"/>
</dbReference>
<dbReference type="EMBL" id="VDCV01000007">
    <property type="protein sequence ID" value="KAB5547616.1"/>
    <property type="molecule type" value="Genomic_DNA"/>
</dbReference>
<keyword evidence="4" id="KW-1185">Reference proteome</keyword>
<feature type="region of interest" description="Disordered" evidence="1">
    <location>
        <begin position="13"/>
        <end position="88"/>
    </location>
</feature>
<proteinExistence type="predicted"/>
<keyword evidence="2" id="KW-1133">Transmembrane helix</keyword>
<feature type="transmembrane region" description="Helical" evidence="2">
    <location>
        <begin position="439"/>
        <end position="460"/>
    </location>
</feature>
<keyword evidence="2" id="KW-0812">Transmembrane</keyword>
<comment type="caution">
    <text evidence="3">The sequence shown here is derived from an EMBL/GenBank/DDBJ whole genome shotgun (WGS) entry which is preliminary data.</text>
</comment>
<protein>
    <submittedName>
        <fullName evidence="3">Uncharacterized protein</fullName>
    </submittedName>
</protein>
<gene>
    <name evidence="3" type="ORF">DKX38_011022</name>
</gene>
<evidence type="ECO:0000313" key="3">
    <source>
        <dbReference type="EMBL" id="KAB5547616.1"/>
    </source>
</evidence>
<reference evidence="4" key="1">
    <citation type="journal article" date="2019" name="Gigascience">
        <title>De novo genome assembly of the endangered Acer yangbiense, a plant species with extremely small populations endemic to Yunnan Province, China.</title>
        <authorList>
            <person name="Yang J."/>
            <person name="Wariss H.M."/>
            <person name="Tao L."/>
            <person name="Zhang R."/>
            <person name="Yun Q."/>
            <person name="Hollingsworth P."/>
            <person name="Dao Z."/>
            <person name="Luo G."/>
            <person name="Guo H."/>
            <person name="Ma Y."/>
            <person name="Sun W."/>
        </authorList>
    </citation>
    <scope>NUCLEOTIDE SEQUENCE [LARGE SCALE GENOMIC DNA]</scope>
    <source>
        <strain evidence="4">cv. br00</strain>
    </source>
</reference>
<feature type="compositionally biased region" description="Basic and acidic residues" evidence="1">
    <location>
        <begin position="53"/>
        <end position="66"/>
    </location>
</feature>
<dbReference type="PANTHER" id="PTHR35490">
    <property type="entry name" value="BACTERIOPHAGE N4 ADSORPTION B PROTEIN"/>
    <property type="match status" value="1"/>
</dbReference>
<name>A0A5N5M0A3_9ROSI</name>
<evidence type="ECO:0000256" key="1">
    <source>
        <dbReference type="SAM" id="MobiDB-lite"/>
    </source>
</evidence>